<gene>
    <name evidence="2" type="ORF">RIF29_14028</name>
</gene>
<dbReference type="AlphaFoldDB" id="A0AAN9FGS0"/>
<name>A0AAN9FGS0_CROPI</name>
<feature type="transmembrane region" description="Helical" evidence="1">
    <location>
        <begin position="32"/>
        <end position="54"/>
    </location>
</feature>
<keyword evidence="1" id="KW-1133">Transmembrane helix</keyword>
<organism evidence="2 3">
    <name type="scientific">Crotalaria pallida</name>
    <name type="common">Smooth rattlebox</name>
    <name type="synonym">Crotalaria striata</name>
    <dbReference type="NCBI Taxonomy" id="3830"/>
    <lineage>
        <taxon>Eukaryota</taxon>
        <taxon>Viridiplantae</taxon>
        <taxon>Streptophyta</taxon>
        <taxon>Embryophyta</taxon>
        <taxon>Tracheophyta</taxon>
        <taxon>Spermatophyta</taxon>
        <taxon>Magnoliopsida</taxon>
        <taxon>eudicotyledons</taxon>
        <taxon>Gunneridae</taxon>
        <taxon>Pentapetalae</taxon>
        <taxon>rosids</taxon>
        <taxon>fabids</taxon>
        <taxon>Fabales</taxon>
        <taxon>Fabaceae</taxon>
        <taxon>Papilionoideae</taxon>
        <taxon>50 kb inversion clade</taxon>
        <taxon>genistoids sensu lato</taxon>
        <taxon>core genistoids</taxon>
        <taxon>Crotalarieae</taxon>
        <taxon>Crotalaria</taxon>
    </lineage>
</organism>
<evidence type="ECO:0000313" key="2">
    <source>
        <dbReference type="EMBL" id="KAK7272983.1"/>
    </source>
</evidence>
<keyword evidence="3" id="KW-1185">Reference proteome</keyword>
<proteinExistence type="predicted"/>
<evidence type="ECO:0000313" key="3">
    <source>
        <dbReference type="Proteomes" id="UP001372338"/>
    </source>
</evidence>
<dbReference type="Proteomes" id="UP001372338">
    <property type="component" value="Unassembled WGS sequence"/>
</dbReference>
<keyword evidence="1" id="KW-0472">Membrane</keyword>
<accession>A0AAN9FGS0</accession>
<evidence type="ECO:0000256" key="1">
    <source>
        <dbReference type="SAM" id="Phobius"/>
    </source>
</evidence>
<protein>
    <submittedName>
        <fullName evidence="2">Uncharacterized protein</fullName>
    </submittedName>
</protein>
<dbReference type="EMBL" id="JAYWIO010000003">
    <property type="protein sequence ID" value="KAK7272983.1"/>
    <property type="molecule type" value="Genomic_DNA"/>
</dbReference>
<comment type="caution">
    <text evidence="2">The sequence shown here is derived from an EMBL/GenBank/DDBJ whole genome shotgun (WGS) entry which is preliminary data.</text>
</comment>
<reference evidence="2 3" key="1">
    <citation type="submission" date="2024-01" db="EMBL/GenBank/DDBJ databases">
        <title>The genomes of 5 underutilized Papilionoideae crops provide insights into root nodulation and disease resistanc.</title>
        <authorList>
            <person name="Yuan L."/>
        </authorList>
    </citation>
    <scope>NUCLEOTIDE SEQUENCE [LARGE SCALE GENOMIC DNA]</scope>
    <source>
        <strain evidence="2">ZHUSHIDOU_FW_LH</strain>
        <tissue evidence="2">Leaf</tissue>
    </source>
</reference>
<keyword evidence="1" id="KW-0812">Transmembrane</keyword>
<sequence length="134" mass="15360">MVIHQEAKISPLVLTLLKCQMNFIHLDVSLPLFSLLGFLLFFFPFDGSIFRWYFNSLLHTPLRVVQIYRMDPTGHKVMTAQCHEEIKLLSGGHQVLSFSLPPSFVLLPNGDDDDPPANNNDALEEEISFPLYLW</sequence>